<dbReference type="Proteomes" id="UP000447873">
    <property type="component" value="Unassembled WGS sequence"/>
</dbReference>
<dbReference type="EMBL" id="WNWR01000926">
    <property type="protein sequence ID" value="KAE9967224.1"/>
    <property type="molecule type" value="Genomic_DNA"/>
</dbReference>
<dbReference type="Proteomes" id="UP000490939">
    <property type="component" value="Unassembled WGS sequence"/>
</dbReference>
<evidence type="ECO:0000313" key="1">
    <source>
        <dbReference type="EMBL" id="KAE9964526.1"/>
    </source>
</evidence>
<sequence>MATGKMGYSKGTQRVRWCAAVAEAEELRYPKRAMSAVNFHTHLSYLAVIPASGSPGSFLRPWPKQRETERQHAQNSTIAKHEGIGYYYRTAVEDEAGMK</sequence>
<gene>
    <name evidence="2" type="ORF">EG327_011567</name>
    <name evidence="1" type="ORF">EG328_010371</name>
</gene>
<dbReference type="EMBL" id="WNWS01000679">
    <property type="protein sequence ID" value="KAE9964526.1"/>
    <property type="molecule type" value="Genomic_DNA"/>
</dbReference>
<evidence type="ECO:0000313" key="2">
    <source>
        <dbReference type="EMBL" id="KAE9967224.1"/>
    </source>
</evidence>
<name>A0A8H3YP20_VENIN</name>
<evidence type="ECO:0000313" key="4">
    <source>
        <dbReference type="Proteomes" id="UP000490939"/>
    </source>
</evidence>
<keyword evidence="4" id="KW-1185">Reference proteome</keyword>
<proteinExistence type="predicted"/>
<comment type="caution">
    <text evidence="1">The sequence shown here is derived from an EMBL/GenBank/DDBJ whole genome shotgun (WGS) entry which is preliminary data.</text>
</comment>
<protein>
    <submittedName>
        <fullName evidence="1">Uncharacterized protein</fullName>
    </submittedName>
</protein>
<accession>A0A8H3YP20</accession>
<evidence type="ECO:0000313" key="3">
    <source>
        <dbReference type="Proteomes" id="UP000447873"/>
    </source>
</evidence>
<reference evidence="1 3" key="1">
    <citation type="submission" date="2018-12" db="EMBL/GenBank/DDBJ databases">
        <title>Venturia inaequalis Genome Resource.</title>
        <authorList>
            <person name="Lichtner F.J."/>
        </authorList>
    </citation>
    <scope>NUCLEOTIDE SEQUENCE [LARGE SCALE GENOMIC DNA]</scope>
    <source>
        <strain evidence="1 3">120213</strain>
        <strain evidence="2 4">DMI_063113</strain>
    </source>
</reference>
<organism evidence="1 3">
    <name type="scientific">Venturia inaequalis</name>
    <name type="common">Apple scab fungus</name>
    <dbReference type="NCBI Taxonomy" id="5025"/>
    <lineage>
        <taxon>Eukaryota</taxon>
        <taxon>Fungi</taxon>
        <taxon>Dikarya</taxon>
        <taxon>Ascomycota</taxon>
        <taxon>Pezizomycotina</taxon>
        <taxon>Dothideomycetes</taxon>
        <taxon>Pleosporomycetidae</taxon>
        <taxon>Venturiales</taxon>
        <taxon>Venturiaceae</taxon>
        <taxon>Venturia</taxon>
    </lineage>
</organism>
<dbReference type="AlphaFoldDB" id="A0A8H3YP20"/>